<comment type="caution">
    <text evidence="1">The sequence shown here is derived from an EMBL/GenBank/DDBJ whole genome shotgun (WGS) entry which is preliminary data.</text>
</comment>
<evidence type="ECO:0000313" key="1">
    <source>
        <dbReference type="EMBL" id="RAJ17724.1"/>
    </source>
</evidence>
<gene>
    <name evidence="1" type="ORF">LX77_03846</name>
</gene>
<evidence type="ECO:0000313" key="2">
    <source>
        <dbReference type="Proteomes" id="UP000248987"/>
    </source>
</evidence>
<sequence length="87" mass="10170">MTYIILKRNDDSRKADMFLDDQWTNVEADLTPWNSGKQDPKSKSMHAHLLHLSRLKADRNAGLLINYMFPELPQTQPLLEQTVYVVR</sequence>
<proteinExistence type="predicted"/>
<name>A0A1A7QZ00_9FLAO</name>
<dbReference type="Proteomes" id="UP000248987">
    <property type="component" value="Unassembled WGS sequence"/>
</dbReference>
<protein>
    <submittedName>
        <fullName evidence="1">Uncharacterized protein</fullName>
    </submittedName>
</protein>
<keyword evidence="2" id="KW-1185">Reference proteome</keyword>
<dbReference type="EMBL" id="QLLQ01000031">
    <property type="protein sequence ID" value="RAJ17724.1"/>
    <property type="molecule type" value="Genomic_DNA"/>
</dbReference>
<accession>A0A1A7QZ00</accession>
<dbReference type="RefSeq" id="WP_066434648.1">
    <property type="nucleotide sequence ID" value="NZ_LZRN01000021.1"/>
</dbReference>
<dbReference type="AlphaFoldDB" id="A0A1A7QZ00"/>
<reference evidence="1 2" key="1">
    <citation type="submission" date="2018-06" db="EMBL/GenBank/DDBJ databases">
        <title>Genomic Encyclopedia of Archaeal and Bacterial Type Strains, Phase II (KMG-II): from individual species to whole genera.</title>
        <authorList>
            <person name="Goeker M."/>
        </authorList>
    </citation>
    <scope>NUCLEOTIDE SEQUENCE [LARGE SCALE GENOMIC DNA]</scope>
    <source>
        <strain evidence="1 2">DSM 12408</strain>
    </source>
</reference>
<organism evidence="1 2">
    <name type="scientific">Gelidibacter algens</name>
    <dbReference type="NCBI Taxonomy" id="49280"/>
    <lineage>
        <taxon>Bacteria</taxon>
        <taxon>Pseudomonadati</taxon>
        <taxon>Bacteroidota</taxon>
        <taxon>Flavobacteriia</taxon>
        <taxon>Flavobacteriales</taxon>
        <taxon>Flavobacteriaceae</taxon>
        <taxon>Gelidibacter</taxon>
    </lineage>
</organism>